<gene>
    <name evidence="2" type="ORF">AE32_01893</name>
</gene>
<sequence>MNKKLYYWGHDLDQYSSDNVEDYGEIIEIKRLNFFIGKNNSGKSRFLRNLFISDYPSNFFRHIEILKNIKRLKNFMLINDFSQHREKLIEMKGYYDAFFTNSKIGNFNQLIYYISKIDQMFSRLPTNYRSEANYQDINFSQDDIEKINDLFQDKFYIPTLRGMRPVTDINNKQPYLERAQKDYFQDKSRFNAENIITGECLYYELKIHLLGKPEQRELIKKYEEKLSQYFFDNDVVTLIPMFGKDENGNENDVVHIKIGDEEQFPIYKLGDGLQQAIIMTYEAFIKKDKTHAFFIEEPELHMHAGMVRQLMNFYLNETQHYYFFTTHSNHLLDMVDESDQVTIQKIIKVLDDDKTFSFKIYNCDKDHELLTSLGVRPSSVYLANCTIWVEGVTDRMYLSKLMDKYLKEIEFSKPEKYKKYKSFMPNFHYTFIEYAGGNITHWSFIDDYPSKEEALKFLENSKGLTAKAISKNILLLADGDNEGKAKRLQEWESELKPENVYILPCKEIENTLDSSIIHKACLIKFQGINKTKDQITLNDETIINLNHRGFTKDTSNFDIDQLNSSTNFISSEGIGKIIDEIIIKDKNLLLQSNPPRLFSDASGTIDDKVSFCEICKILMTYEDWVLTEPAKELCEKIFKHIEACNT</sequence>
<dbReference type="EMBL" id="JMUI01000006">
    <property type="protein sequence ID" value="KDM56704.1"/>
    <property type="molecule type" value="Genomic_DNA"/>
</dbReference>
<dbReference type="InterPro" id="IPR027417">
    <property type="entry name" value="P-loop_NTPase"/>
</dbReference>
<dbReference type="InterPro" id="IPR041685">
    <property type="entry name" value="AAA_GajA/Old/RecF-like"/>
</dbReference>
<evidence type="ECO:0000259" key="1">
    <source>
        <dbReference type="Pfam" id="PF13175"/>
    </source>
</evidence>
<accession>A0A334QUM3</accession>
<dbReference type="SUPFAM" id="SSF52540">
    <property type="entry name" value="P-loop containing nucleoside triphosphate hydrolases"/>
    <property type="match status" value="1"/>
</dbReference>
<feature type="domain" description="Endonuclease GajA/Old nuclease/RecF-like AAA" evidence="1">
    <location>
        <begin position="26"/>
        <end position="331"/>
    </location>
</feature>
<name>A0A2T7FM45_ACINO</name>
<evidence type="ECO:0000313" key="2">
    <source>
        <dbReference type="EMBL" id="KDM56704.1"/>
    </source>
</evidence>
<dbReference type="PANTHER" id="PTHR43581">
    <property type="entry name" value="ATP/GTP PHOSPHATASE"/>
    <property type="match status" value="1"/>
</dbReference>
<dbReference type="Gene3D" id="3.40.50.300">
    <property type="entry name" value="P-loop containing nucleotide triphosphate hydrolases"/>
    <property type="match status" value="1"/>
</dbReference>
<dbReference type="PANTHER" id="PTHR43581:SF4">
    <property type="entry name" value="ATP_GTP PHOSPHATASE"/>
    <property type="match status" value="1"/>
</dbReference>
<dbReference type="RefSeq" id="WP_004887182.1">
    <property type="nucleotide sequence ID" value="NZ_AMZR01000017.1"/>
</dbReference>
<organism evidence="2 3">
    <name type="scientific">Acinetobacter nosocomialis</name>
    <dbReference type="NCBI Taxonomy" id="106654"/>
    <lineage>
        <taxon>Bacteria</taxon>
        <taxon>Pseudomonadati</taxon>
        <taxon>Pseudomonadota</taxon>
        <taxon>Gammaproteobacteria</taxon>
        <taxon>Moraxellales</taxon>
        <taxon>Moraxellaceae</taxon>
        <taxon>Acinetobacter</taxon>
        <taxon>Acinetobacter calcoaceticus/baumannii complex</taxon>
    </lineage>
</organism>
<accession>A0A2T7FM45</accession>
<evidence type="ECO:0000313" key="3">
    <source>
        <dbReference type="Proteomes" id="UP000027208"/>
    </source>
</evidence>
<dbReference type="AlphaFoldDB" id="A0A2T7FM45"/>
<proteinExistence type="predicted"/>
<protein>
    <recommendedName>
        <fullName evidence="1">Endonuclease GajA/Old nuclease/RecF-like AAA domain-containing protein</fullName>
    </recommendedName>
</protein>
<dbReference type="Pfam" id="PF13175">
    <property type="entry name" value="AAA_15"/>
    <property type="match status" value="1"/>
</dbReference>
<dbReference type="InterPro" id="IPR051396">
    <property type="entry name" value="Bact_Antivir_Def_Nuclease"/>
</dbReference>
<reference evidence="2 3" key="1">
    <citation type="submission" date="2014-04" db="EMBL/GenBank/DDBJ databases">
        <title>The Genome Sequence of Acinetobacter baumanii BIDMC 57.</title>
        <authorList>
            <consortium name="The Broad Institute Genomics Platform"/>
            <consortium name="The Broad Institute Genome Sequencing Center for Infectious Disease"/>
            <person name="Murphy C."/>
            <person name="Cosimi L."/>
            <person name="Cerqueira G."/>
            <person name="Feldgarden M."/>
            <person name="Earl A."/>
            <person name="Spencer M.D."/>
            <person name="Fodor A."/>
            <person name="Sautter R.L."/>
            <person name="Hung D."/>
            <person name="Onderdonk A.B."/>
            <person name="Ernst C."/>
            <person name="Delaney M."/>
            <person name="DuBois A."/>
            <person name="Young S.K."/>
            <person name="Zeng Q."/>
            <person name="Gargeya S."/>
            <person name="Abouelleil A."/>
            <person name="Alvarado L."/>
            <person name="Chapman S.B."/>
            <person name="Gainer-Dewar J."/>
            <person name="Goldberg J."/>
            <person name="Griggs A."/>
            <person name="Gujja S."/>
            <person name="Hansen M."/>
            <person name="Howarth C."/>
            <person name="Imamovic A."/>
            <person name="Larimer J."/>
            <person name="Pearson M."/>
            <person name="Poon T.W."/>
            <person name="Priest M."/>
            <person name="Roberts A."/>
            <person name="Saif S."/>
            <person name="Shea T."/>
            <person name="Sykes S."/>
            <person name="Wortman J."/>
            <person name="Nusbaum C."/>
            <person name="Birren B."/>
        </authorList>
    </citation>
    <scope>NUCLEOTIDE SEQUENCE [LARGE SCALE GENOMIC DNA]</scope>
    <source>
        <strain evidence="2 3">BIDMC 57</strain>
    </source>
</reference>
<comment type="caution">
    <text evidence="2">The sequence shown here is derived from an EMBL/GenBank/DDBJ whole genome shotgun (WGS) entry which is preliminary data.</text>
</comment>
<dbReference type="Proteomes" id="UP000027208">
    <property type="component" value="Unassembled WGS sequence"/>
</dbReference>